<gene>
    <name evidence="2" type="ORF">HPP92_023515</name>
</gene>
<reference evidence="2 3" key="1">
    <citation type="journal article" date="2020" name="Nat. Food">
        <title>A phased Vanilla planifolia genome enables genetic improvement of flavour and production.</title>
        <authorList>
            <person name="Hasing T."/>
            <person name="Tang H."/>
            <person name="Brym M."/>
            <person name="Khazi F."/>
            <person name="Huang T."/>
            <person name="Chambers A.H."/>
        </authorList>
    </citation>
    <scope>NUCLEOTIDE SEQUENCE [LARGE SCALE GENOMIC DNA]</scope>
    <source>
        <tissue evidence="2">Leaf</tissue>
    </source>
</reference>
<proteinExistence type="predicted"/>
<evidence type="ECO:0000313" key="2">
    <source>
        <dbReference type="EMBL" id="KAG0458358.1"/>
    </source>
</evidence>
<dbReference type="Proteomes" id="UP000636800">
    <property type="component" value="Chromosome 12"/>
</dbReference>
<sequence length="67" mass="7245">MGQEEIAGNGSKDETDKVRIPAGEGRDGEERGTEVATLNHGGNDLTEDMFIGTGGRYHFRHINGDEV</sequence>
<name>A0A835PW94_VANPL</name>
<dbReference type="OrthoDB" id="1919386at2759"/>
<dbReference type="AlphaFoldDB" id="A0A835PW94"/>
<dbReference type="EMBL" id="JADCNL010000012">
    <property type="protein sequence ID" value="KAG0458358.1"/>
    <property type="molecule type" value="Genomic_DNA"/>
</dbReference>
<evidence type="ECO:0000256" key="1">
    <source>
        <dbReference type="SAM" id="MobiDB-lite"/>
    </source>
</evidence>
<keyword evidence="3" id="KW-1185">Reference proteome</keyword>
<organism evidence="2 3">
    <name type="scientific">Vanilla planifolia</name>
    <name type="common">Vanilla</name>
    <dbReference type="NCBI Taxonomy" id="51239"/>
    <lineage>
        <taxon>Eukaryota</taxon>
        <taxon>Viridiplantae</taxon>
        <taxon>Streptophyta</taxon>
        <taxon>Embryophyta</taxon>
        <taxon>Tracheophyta</taxon>
        <taxon>Spermatophyta</taxon>
        <taxon>Magnoliopsida</taxon>
        <taxon>Liliopsida</taxon>
        <taxon>Asparagales</taxon>
        <taxon>Orchidaceae</taxon>
        <taxon>Vanilloideae</taxon>
        <taxon>Vanilleae</taxon>
        <taxon>Vanilla</taxon>
    </lineage>
</organism>
<accession>A0A835PW94</accession>
<feature type="region of interest" description="Disordered" evidence="1">
    <location>
        <begin position="1"/>
        <end position="41"/>
    </location>
</feature>
<evidence type="ECO:0000313" key="3">
    <source>
        <dbReference type="Proteomes" id="UP000636800"/>
    </source>
</evidence>
<protein>
    <submittedName>
        <fullName evidence="2">Uncharacterized protein</fullName>
    </submittedName>
</protein>
<feature type="compositionally biased region" description="Basic and acidic residues" evidence="1">
    <location>
        <begin position="11"/>
        <end position="33"/>
    </location>
</feature>
<comment type="caution">
    <text evidence="2">The sequence shown here is derived from an EMBL/GenBank/DDBJ whole genome shotgun (WGS) entry which is preliminary data.</text>
</comment>